<evidence type="ECO:0000313" key="1">
    <source>
        <dbReference type="EMBL" id="KAG9231470.1"/>
    </source>
</evidence>
<evidence type="ECO:0000313" key="2">
    <source>
        <dbReference type="Proteomes" id="UP000824998"/>
    </source>
</evidence>
<dbReference type="Proteomes" id="UP000824998">
    <property type="component" value="Unassembled WGS sequence"/>
</dbReference>
<evidence type="ECO:0008006" key="3">
    <source>
        <dbReference type="Google" id="ProtNLM"/>
    </source>
</evidence>
<dbReference type="EMBL" id="MU251600">
    <property type="protein sequence ID" value="KAG9231470.1"/>
    <property type="molecule type" value="Genomic_DNA"/>
</dbReference>
<keyword evidence="2" id="KW-1185">Reference proteome</keyword>
<accession>A0A9P7YE75</accession>
<dbReference type="InterPro" id="IPR011333">
    <property type="entry name" value="SKP1/BTB/POZ_sf"/>
</dbReference>
<comment type="caution">
    <text evidence="1">The sequence shown here is derived from an EMBL/GenBank/DDBJ whole genome shotgun (WGS) entry which is preliminary data.</text>
</comment>
<name>A0A9P7YE75_9HELO</name>
<dbReference type="SUPFAM" id="SSF54695">
    <property type="entry name" value="POZ domain"/>
    <property type="match status" value="1"/>
</dbReference>
<gene>
    <name evidence="1" type="ORF">BJ875DRAFT_382895</name>
</gene>
<protein>
    <recommendedName>
        <fullName evidence="3">BTB domain-containing protein</fullName>
    </recommendedName>
</protein>
<feature type="non-terminal residue" evidence="1">
    <location>
        <position position="1"/>
    </location>
</feature>
<dbReference type="Gene3D" id="3.30.710.10">
    <property type="entry name" value="Potassium Channel Kv1.1, Chain A"/>
    <property type="match status" value="1"/>
</dbReference>
<dbReference type="AlphaFoldDB" id="A0A9P7YE75"/>
<proteinExistence type="predicted"/>
<sequence>LTGHSAFFKAMLSGSWNLVQLADGAYFVDYDGTRFEFVLRYLRERVFPIFFDIEKGYDHVRYQEIWYAARYFQINDLQVWLEKRFYLRAVKVVHRVEVDPGITSSTDLRYELRGNSERIFFYPNWITRKVYFCPRGIAGHNVEPNKCGRKCRNALGEDGGCKDERLWQFIRFQRRMLINKNLCKDGWEAV</sequence>
<reference evidence="1" key="1">
    <citation type="journal article" date="2021" name="IMA Fungus">
        <title>Genomic characterization of three marine fungi, including Emericellopsis atlantica sp. nov. with signatures of a generalist lifestyle and marine biomass degradation.</title>
        <authorList>
            <person name="Hagestad O.C."/>
            <person name="Hou L."/>
            <person name="Andersen J.H."/>
            <person name="Hansen E.H."/>
            <person name="Altermark B."/>
            <person name="Li C."/>
            <person name="Kuhnert E."/>
            <person name="Cox R.J."/>
            <person name="Crous P.W."/>
            <person name="Spatafora J.W."/>
            <person name="Lail K."/>
            <person name="Amirebrahimi M."/>
            <person name="Lipzen A."/>
            <person name="Pangilinan J."/>
            <person name="Andreopoulos W."/>
            <person name="Hayes R.D."/>
            <person name="Ng V."/>
            <person name="Grigoriev I.V."/>
            <person name="Jackson S.A."/>
            <person name="Sutton T.D.S."/>
            <person name="Dobson A.D.W."/>
            <person name="Rama T."/>
        </authorList>
    </citation>
    <scope>NUCLEOTIDE SEQUENCE</scope>
    <source>
        <strain evidence="1">TRa018bII</strain>
    </source>
</reference>
<dbReference type="OrthoDB" id="2414723at2759"/>
<organism evidence="1 2">
    <name type="scientific">Amylocarpus encephaloides</name>
    <dbReference type="NCBI Taxonomy" id="45428"/>
    <lineage>
        <taxon>Eukaryota</taxon>
        <taxon>Fungi</taxon>
        <taxon>Dikarya</taxon>
        <taxon>Ascomycota</taxon>
        <taxon>Pezizomycotina</taxon>
        <taxon>Leotiomycetes</taxon>
        <taxon>Helotiales</taxon>
        <taxon>Helotiales incertae sedis</taxon>
        <taxon>Amylocarpus</taxon>
    </lineage>
</organism>